<protein>
    <submittedName>
        <fullName evidence="1">Uncharacterized protein</fullName>
    </submittedName>
</protein>
<dbReference type="OrthoDB" id="10278570at2759"/>
<dbReference type="AlphaFoldDB" id="A0A1J4MV87"/>
<dbReference type="EMBL" id="LRBS01000048">
    <property type="protein sequence ID" value="OII76964.1"/>
    <property type="molecule type" value="Genomic_DNA"/>
</dbReference>
<evidence type="ECO:0000313" key="2">
    <source>
        <dbReference type="Proteomes" id="UP000186804"/>
    </source>
</evidence>
<dbReference type="Proteomes" id="UP000186804">
    <property type="component" value="Unassembled WGS sequence"/>
</dbReference>
<keyword evidence="2" id="KW-1185">Reference proteome</keyword>
<dbReference type="RefSeq" id="XP_067068810.1">
    <property type="nucleotide sequence ID" value="XM_067212537.1"/>
</dbReference>
<proteinExistence type="predicted"/>
<dbReference type="GeneID" id="92366491"/>
<organism evidence="1 2">
    <name type="scientific">Cryptosporidium andersoni</name>
    <dbReference type="NCBI Taxonomy" id="117008"/>
    <lineage>
        <taxon>Eukaryota</taxon>
        <taxon>Sar</taxon>
        <taxon>Alveolata</taxon>
        <taxon>Apicomplexa</taxon>
        <taxon>Conoidasida</taxon>
        <taxon>Coccidia</taxon>
        <taxon>Eucoccidiorida</taxon>
        <taxon>Eimeriorina</taxon>
        <taxon>Cryptosporidiidae</taxon>
        <taxon>Cryptosporidium</taxon>
    </lineage>
</organism>
<evidence type="ECO:0000313" key="1">
    <source>
        <dbReference type="EMBL" id="OII76964.1"/>
    </source>
</evidence>
<accession>A0A1J4MV87</accession>
<gene>
    <name evidence="1" type="ORF">cand_023070</name>
</gene>
<dbReference type="VEuPathDB" id="CryptoDB:cand_023070"/>
<reference evidence="1 2" key="1">
    <citation type="submission" date="2016-10" db="EMBL/GenBank/DDBJ databases">
        <title>Reductive evolution of mitochondrial metabolism and differential evolution of invasion-related proteins in Cryptosporidium.</title>
        <authorList>
            <person name="Liu S."/>
            <person name="Roellig D.M."/>
            <person name="Guo Y."/>
            <person name="Li N."/>
            <person name="Frace M.A."/>
            <person name="Tang K."/>
            <person name="Zhang L."/>
            <person name="Feng Y."/>
            <person name="Xiao L."/>
        </authorList>
    </citation>
    <scope>NUCLEOTIDE SEQUENCE [LARGE SCALE GENOMIC DNA]</scope>
    <source>
        <strain evidence="1">30847</strain>
    </source>
</reference>
<name>A0A1J4MV87_9CRYT</name>
<sequence>MVVVQNLADPIHIEFNTSDYEFKEARFILDFIGVHKVINIPRENIQISEHEITILNLKTLVPIESEEFTDNIGVLELLFKDFFHIKKALYVTPKNNELKLTII</sequence>
<comment type="caution">
    <text evidence="1">The sequence shown here is derived from an EMBL/GenBank/DDBJ whole genome shotgun (WGS) entry which is preliminary data.</text>
</comment>